<accession>A0A939JMM3</accession>
<protein>
    <submittedName>
        <fullName evidence="2">Uncharacterized protein</fullName>
    </submittedName>
</protein>
<feature type="transmembrane region" description="Helical" evidence="1">
    <location>
        <begin position="42"/>
        <end position="65"/>
    </location>
</feature>
<keyword evidence="1" id="KW-0812">Transmembrane</keyword>
<evidence type="ECO:0000313" key="3">
    <source>
        <dbReference type="Proteomes" id="UP000664167"/>
    </source>
</evidence>
<dbReference type="RefSeq" id="WP_206969490.1">
    <property type="nucleotide sequence ID" value="NZ_JAFLRJ010000701.1"/>
</dbReference>
<keyword evidence="1" id="KW-1133">Transmembrane helix</keyword>
<dbReference type="Proteomes" id="UP000664167">
    <property type="component" value="Unassembled WGS sequence"/>
</dbReference>
<evidence type="ECO:0000256" key="1">
    <source>
        <dbReference type="SAM" id="Phobius"/>
    </source>
</evidence>
<proteinExistence type="predicted"/>
<sequence>MVVLPAIAALGLLGLALIKDFRGMRTWFVGSGDYPYETRVRHRYVLLFGWFAVMGSLYAVVGFGIRSIVDWIAPGGGRPAAVVASPPSERVKVTRCVTDATTGFPVAGLEVTNLRGERSGYAIFVDVVDGDGVRLVAFGQIPDLASGQAVRIEALGAAAASGSVRCSVARVIPRPPRE</sequence>
<organism evidence="2 3">
    <name type="scientific">Streptomyces beijiangensis</name>
    <dbReference type="NCBI Taxonomy" id="163361"/>
    <lineage>
        <taxon>Bacteria</taxon>
        <taxon>Bacillati</taxon>
        <taxon>Actinomycetota</taxon>
        <taxon>Actinomycetes</taxon>
        <taxon>Kitasatosporales</taxon>
        <taxon>Streptomycetaceae</taxon>
        <taxon>Streptomyces</taxon>
    </lineage>
</organism>
<reference evidence="2" key="1">
    <citation type="submission" date="2021-03" db="EMBL/GenBank/DDBJ databases">
        <title>Streptomyces poriferae sp. nov., a novel marine sponge-derived Actinobacteria species with anti-MRSA activity.</title>
        <authorList>
            <person name="Sandoval-Powers M."/>
            <person name="Kralova S."/>
            <person name="Nguyen G.-S."/>
            <person name="Fawwal D."/>
            <person name="Degnes K."/>
            <person name="Klinkenberg G."/>
            <person name="Sletta H."/>
            <person name="Wentzel A."/>
            <person name="Liles M.R."/>
        </authorList>
    </citation>
    <scope>NUCLEOTIDE SEQUENCE</scope>
    <source>
        <strain evidence="2">DSM 41794</strain>
    </source>
</reference>
<name>A0A939JMM3_9ACTN</name>
<keyword evidence="3" id="KW-1185">Reference proteome</keyword>
<evidence type="ECO:0000313" key="2">
    <source>
        <dbReference type="EMBL" id="MBO0517595.1"/>
    </source>
</evidence>
<dbReference type="AlphaFoldDB" id="A0A939JMM3"/>
<dbReference type="EMBL" id="JAFLRJ010000701">
    <property type="protein sequence ID" value="MBO0517595.1"/>
    <property type="molecule type" value="Genomic_DNA"/>
</dbReference>
<comment type="caution">
    <text evidence="2">The sequence shown here is derived from an EMBL/GenBank/DDBJ whole genome shotgun (WGS) entry which is preliminary data.</text>
</comment>
<keyword evidence="1" id="KW-0472">Membrane</keyword>
<gene>
    <name evidence="2" type="ORF">J0695_38470</name>
</gene>